<evidence type="ECO:0000313" key="13">
    <source>
        <dbReference type="Proteomes" id="UP000762703"/>
    </source>
</evidence>
<keyword evidence="9 11" id="KW-0460">Magnesium</keyword>
<name>A0A8T3VBT2_9EURY</name>
<dbReference type="Gene3D" id="3.40.1190.20">
    <property type="match status" value="1"/>
</dbReference>
<evidence type="ECO:0000256" key="8">
    <source>
        <dbReference type="ARBA" id="ARBA00022840"/>
    </source>
</evidence>
<evidence type="ECO:0000256" key="6">
    <source>
        <dbReference type="ARBA" id="ARBA00022741"/>
    </source>
</evidence>
<evidence type="ECO:0000256" key="4">
    <source>
        <dbReference type="ARBA" id="ARBA00022679"/>
    </source>
</evidence>
<dbReference type="GO" id="GO:0004417">
    <property type="term" value="F:hydroxyethylthiazole kinase activity"/>
    <property type="evidence" value="ECO:0007669"/>
    <property type="project" value="UniProtKB-UniRule"/>
</dbReference>
<dbReference type="NCBIfam" id="NF006830">
    <property type="entry name" value="PRK09355.1"/>
    <property type="match status" value="1"/>
</dbReference>
<dbReference type="InterPro" id="IPR029056">
    <property type="entry name" value="Ribokinase-like"/>
</dbReference>
<dbReference type="GO" id="GO:0009228">
    <property type="term" value="P:thiamine biosynthetic process"/>
    <property type="evidence" value="ECO:0007669"/>
    <property type="project" value="UniProtKB-KW"/>
</dbReference>
<feature type="binding site" evidence="11">
    <location>
        <position position="213"/>
    </location>
    <ligand>
        <name>substrate</name>
    </ligand>
</feature>
<gene>
    <name evidence="11 12" type="primary">thiM</name>
    <name evidence="12" type="ORF">E7Z73_06905</name>
</gene>
<dbReference type="Proteomes" id="UP000762703">
    <property type="component" value="Unassembled WGS sequence"/>
</dbReference>
<evidence type="ECO:0000256" key="9">
    <source>
        <dbReference type="ARBA" id="ARBA00022842"/>
    </source>
</evidence>
<evidence type="ECO:0000256" key="3">
    <source>
        <dbReference type="ARBA" id="ARBA00004868"/>
    </source>
</evidence>
<dbReference type="InterPro" id="IPR000417">
    <property type="entry name" value="Hyethyz_kinase"/>
</dbReference>
<dbReference type="HAMAP" id="MF_00228">
    <property type="entry name" value="Thz_kinase"/>
    <property type="match status" value="1"/>
</dbReference>
<dbReference type="RefSeq" id="WP_303737100.1">
    <property type="nucleotide sequence ID" value="NZ_SUTE01000053.1"/>
</dbReference>
<evidence type="ECO:0000256" key="5">
    <source>
        <dbReference type="ARBA" id="ARBA00022723"/>
    </source>
</evidence>
<comment type="function">
    <text evidence="11">Catalyzes the phosphorylation of the hydroxyl group of 4-methyl-5-beta-hydroxyethylthiazole (THZ).</text>
</comment>
<dbReference type="GO" id="GO:0009229">
    <property type="term" value="P:thiamine diphosphate biosynthetic process"/>
    <property type="evidence" value="ECO:0007669"/>
    <property type="project" value="UniProtKB-UniRule"/>
</dbReference>
<accession>A0A8T3VBT2</accession>
<evidence type="ECO:0000256" key="2">
    <source>
        <dbReference type="ARBA" id="ARBA00001946"/>
    </source>
</evidence>
<evidence type="ECO:0000256" key="11">
    <source>
        <dbReference type="HAMAP-Rule" id="MF_00228"/>
    </source>
</evidence>
<evidence type="ECO:0000256" key="7">
    <source>
        <dbReference type="ARBA" id="ARBA00022777"/>
    </source>
</evidence>
<organism evidence="12 13">
    <name type="scientific">Methanobrevibacter millerae</name>
    <dbReference type="NCBI Taxonomy" id="230361"/>
    <lineage>
        <taxon>Archaea</taxon>
        <taxon>Methanobacteriati</taxon>
        <taxon>Methanobacteriota</taxon>
        <taxon>Methanomada group</taxon>
        <taxon>Methanobacteria</taxon>
        <taxon>Methanobacteriales</taxon>
        <taxon>Methanobacteriaceae</taxon>
        <taxon>Methanobrevibacter</taxon>
    </lineage>
</organism>
<proteinExistence type="inferred from homology"/>
<feature type="binding site" evidence="11">
    <location>
        <position position="186"/>
    </location>
    <ligand>
        <name>ATP</name>
        <dbReference type="ChEBI" id="CHEBI:30616"/>
    </ligand>
</feature>
<dbReference type="Pfam" id="PF02110">
    <property type="entry name" value="HK"/>
    <property type="match status" value="1"/>
</dbReference>
<evidence type="ECO:0000256" key="10">
    <source>
        <dbReference type="ARBA" id="ARBA00022977"/>
    </source>
</evidence>
<dbReference type="EC" id="2.7.1.50" evidence="11"/>
<keyword evidence="5 11" id="KW-0479">Metal-binding</keyword>
<comment type="cofactor">
    <cofactor evidence="2 11">
        <name>Mg(2+)</name>
        <dbReference type="ChEBI" id="CHEBI:18420"/>
    </cofactor>
</comment>
<comment type="caution">
    <text evidence="12">The sequence shown here is derived from an EMBL/GenBank/DDBJ whole genome shotgun (WGS) entry which is preliminary data.</text>
</comment>
<evidence type="ECO:0000256" key="1">
    <source>
        <dbReference type="ARBA" id="ARBA00001771"/>
    </source>
</evidence>
<feature type="binding site" evidence="11">
    <location>
        <position position="127"/>
    </location>
    <ligand>
        <name>ATP</name>
        <dbReference type="ChEBI" id="CHEBI:30616"/>
    </ligand>
</feature>
<reference evidence="12" key="1">
    <citation type="submission" date="2019-04" db="EMBL/GenBank/DDBJ databases">
        <title>Evolution of Biomass-Degrading Anaerobic Consortia Revealed by Metagenomics.</title>
        <authorList>
            <person name="Peng X."/>
        </authorList>
    </citation>
    <scope>NUCLEOTIDE SEQUENCE</scope>
    <source>
        <strain evidence="12">SIG12</strain>
    </source>
</reference>
<keyword evidence="6 11" id="KW-0547">Nucleotide-binding</keyword>
<dbReference type="PRINTS" id="PR01099">
    <property type="entry name" value="HYETHTZKNASE"/>
</dbReference>
<dbReference type="EMBL" id="SUTE01000053">
    <property type="protein sequence ID" value="MBE6505448.1"/>
    <property type="molecule type" value="Genomic_DNA"/>
</dbReference>
<protein>
    <recommendedName>
        <fullName evidence="11">Hydroxyethylthiazole kinase</fullName>
        <ecNumber evidence="11">2.7.1.50</ecNumber>
    </recommendedName>
    <alternativeName>
        <fullName evidence="11">4-methyl-5-beta-hydroxyethylthiazole kinase</fullName>
        <shortName evidence="11">TH kinase</shortName>
        <shortName evidence="11">Thz kinase</shortName>
    </alternativeName>
</protein>
<dbReference type="AlphaFoldDB" id="A0A8T3VBT2"/>
<sequence length="288" mass="30627">MINNENELLGKIPELMKNVKEKSPLTHCITNIVTVNDCANAVLAIGASPIMSNEAEEMEEIINIASALVINIGTLHQSQIKAMKVSSAHATKTKTPITLDPVGVGVSGIRNNTTIDLIENNDIAVIRGNITEIKTIAKLFNVIDENNTAKGVDVCDDDVITTQNLKANGEIIAQTAEKLNTVILASGPIDILSDGKTTIAIHGGDEMMPLITGSGCMLSSIVGSCVGATSPFEGALLAILMMNKAGEKARAKVDENDLGTASFRTFLIDELYKTDAEKLVKESKIEIL</sequence>
<dbReference type="CDD" id="cd01170">
    <property type="entry name" value="THZ_kinase"/>
    <property type="match status" value="1"/>
</dbReference>
<dbReference type="PIRSF" id="PIRSF000513">
    <property type="entry name" value="Thz_kinase"/>
    <property type="match status" value="1"/>
</dbReference>
<comment type="pathway">
    <text evidence="3 11">Cofactor biosynthesis; thiamine diphosphate biosynthesis; 4-methyl-5-(2-phosphoethyl)-thiazole from 5-(2-hydroxyethyl)-4-methylthiazole: step 1/1.</text>
</comment>
<feature type="binding site" evidence="11">
    <location>
        <position position="51"/>
    </location>
    <ligand>
        <name>substrate</name>
    </ligand>
</feature>
<dbReference type="SUPFAM" id="SSF53613">
    <property type="entry name" value="Ribokinase-like"/>
    <property type="match status" value="1"/>
</dbReference>
<keyword evidence="10 11" id="KW-0784">Thiamine biosynthesis</keyword>
<dbReference type="GO" id="GO:0005524">
    <property type="term" value="F:ATP binding"/>
    <property type="evidence" value="ECO:0007669"/>
    <property type="project" value="UniProtKB-UniRule"/>
</dbReference>
<comment type="similarity">
    <text evidence="11">Belongs to the Thz kinase family.</text>
</comment>
<comment type="catalytic activity">
    <reaction evidence="1 11">
        <text>5-(2-hydroxyethyl)-4-methylthiazole + ATP = 4-methyl-5-(2-phosphooxyethyl)-thiazole + ADP + H(+)</text>
        <dbReference type="Rhea" id="RHEA:24212"/>
        <dbReference type="ChEBI" id="CHEBI:15378"/>
        <dbReference type="ChEBI" id="CHEBI:17957"/>
        <dbReference type="ChEBI" id="CHEBI:30616"/>
        <dbReference type="ChEBI" id="CHEBI:58296"/>
        <dbReference type="ChEBI" id="CHEBI:456216"/>
        <dbReference type="EC" id="2.7.1.50"/>
    </reaction>
</comment>
<dbReference type="GO" id="GO:0000287">
    <property type="term" value="F:magnesium ion binding"/>
    <property type="evidence" value="ECO:0007669"/>
    <property type="project" value="UniProtKB-UniRule"/>
</dbReference>
<keyword evidence="7 11" id="KW-0418">Kinase</keyword>
<evidence type="ECO:0000313" key="12">
    <source>
        <dbReference type="EMBL" id="MBE6505448.1"/>
    </source>
</evidence>
<keyword evidence="8 11" id="KW-0067">ATP-binding</keyword>
<keyword evidence="4 11" id="KW-0808">Transferase</keyword>